<dbReference type="OrthoDB" id="3579759at2"/>
<dbReference type="AlphaFoldDB" id="A0A4R1I276"/>
<evidence type="ECO:0000256" key="1">
    <source>
        <dbReference type="SAM" id="MobiDB-lite"/>
    </source>
</evidence>
<dbReference type="EMBL" id="SMFZ01000001">
    <property type="protein sequence ID" value="TCK26589.1"/>
    <property type="molecule type" value="Genomic_DNA"/>
</dbReference>
<name>A0A4R1I276_PSEEN</name>
<feature type="chain" id="PRO_5038487072" description="Secreted protein" evidence="2">
    <location>
        <begin position="28"/>
        <end position="77"/>
    </location>
</feature>
<keyword evidence="4" id="KW-1185">Reference proteome</keyword>
<protein>
    <recommendedName>
        <fullName evidence="5">Secreted protein</fullName>
    </recommendedName>
</protein>
<evidence type="ECO:0008006" key="5">
    <source>
        <dbReference type="Google" id="ProtNLM"/>
    </source>
</evidence>
<evidence type="ECO:0000313" key="4">
    <source>
        <dbReference type="Proteomes" id="UP000295560"/>
    </source>
</evidence>
<dbReference type="RefSeq" id="WP_132424051.1">
    <property type="nucleotide sequence ID" value="NZ_SMFZ01000001.1"/>
</dbReference>
<proteinExistence type="predicted"/>
<keyword evidence="2" id="KW-0732">Signal</keyword>
<feature type="signal peptide" evidence="2">
    <location>
        <begin position="1"/>
        <end position="27"/>
    </location>
</feature>
<evidence type="ECO:0000313" key="3">
    <source>
        <dbReference type="EMBL" id="TCK26589.1"/>
    </source>
</evidence>
<dbReference type="Proteomes" id="UP000295560">
    <property type="component" value="Unassembled WGS sequence"/>
</dbReference>
<sequence>MTRLRTAAPLLAAAGLAALAVVSIRTAGCDDPGRYEALPDGTYALVGGCLEPGDLVVPPPAPLPEPPPVPAPVPSRS</sequence>
<accession>A0A4R1I276</accession>
<organism evidence="3 4">
    <name type="scientific">Pseudonocardia endophytica</name>
    <dbReference type="NCBI Taxonomy" id="401976"/>
    <lineage>
        <taxon>Bacteria</taxon>
        <taxon>Bacillati</taxon>
        <taxon>Actinomycetota</taxon>
        <taxon>Actinomycetes</taxon>
        <taxon>Pseudonocardiales</taxon>
        <taxon>Pseudonocardiaceae</taxon>
        <taxon>Pseudonocardia</taxon>
    </lineage>
</organism>
<feature type="region of interest" description="Disordered" evidence="1">
    <location>
        <begin position="57"/>
        <end position="77"/>
    </location>
</feature>
<gene>
    <name evidence="3" type="ORF">EV378_2427</name>
</gene>
<comment type="caution">
    <text evidence="3">The sequence shown here is derived from an EMBL/GenBank/DDBJ whole genome shotgun (WGS) entry which is preliminary data.</text>
</comment>
<evidence type="ECO:0000256" key="2">
    <source>
        <dbReference type="SAM" id="SignalP"/>
    </source>
</evidence>
<reference evidence="3 4" key="1">
    <citation type="submission" date="2019-03" db="EMBL/GenBank/DDBJ databases">
        <title>Sequencing the genomes of 1000 actinobacteria strains.</title>
        <authorList>
            <person name="Klenk H.-P."/>
        </authorList>
    </citation>
    <scope>NUCLEOTIDE SEQUENCE [LARGE SCALE GENOMIC DNA]</scope>
    <source>
        <strain evidence="3 4">DSM 44969</strain>
    </source>
</reference>